<proteinExistence type="predicted"/>
<evidence type="ECO:0000313" key="6">
    <source>
        <dbReference type="Proteomes" id="UP000094296"/>
    </source>
</evidence>
<evidence type="ECO:0000256" key="1">
    <source>
        <dbReference type="ARBA" id="ARBA00022559"/>
    </source>
</evidence>
<organism evidence="5 6">
    <name type="scientific">Desulfuribacillus alkaliarsenatis</name>
    <dbReference type="NCBI Taxonomy" id="766136"/>
    <lineage>
        <taxon>Bacteria</taxon>
        <taxon>Bacillati</taxon>
        <taxon>Bacillota</taxon>
        <taxon>Desulfuribacillia</taxon>
        <taxon>Desulfuribacillales</taxon>
        <taxon>Desulfuribacillaceae</taxon>
        <taxon>Desulfuribacillus</taxon>
    </lineage>
</organism>
<name>A0A1E5G515_9FIRM</name>
<dbReference type="OrthoDB" id="9812811at2"/>
<dbReference type="GO" id="GO:0004601">
    <property type="term" value="F:peroxidase activity"/>
    <property type="evidence" value="ECO:0007669"/>
    <property type="project" value="UniProtKB-KW"/>
</dbReference>
<dbReference type="SUPFAM" id="SSF52833">
    <property type="entry name" value="Thioredoxin-like"/>
    <property type="match status" value="1"/>
</dbReference>
<evidence type="ECO:0000256" key="3">
    <source>
        <dbReference type="ARBA" id="ARBA00023284"/>
    </source>
</evidence>
<reference evidence="5 6" key="1">
    <citation type="submission" date="2016-09" db="EMBL/GenBank/DDBJ databases">
        <title>Draft genome sequence for the type strain of Desulfuribacillus alkaliarsenatis AHT28, an obligately anaerobic, sulfidogenic bacterium isolated from Russian soda lake sediments.</title>
        <authorList>
            <person name="Abin C.A."/>
            <person name="Hollibaugh J.T."/>
        </authorList>
    </citation>
    <scope>NUCLEOTIDE SEQUENCE [LARGE SCALE GENOMIC DNA]</scope>
    <source>
        <strain evidence="5 6">AHT28</strain>
    </source>
</reference>
<evidence type="ECO:0000259" key="4">
    <source>
        <dbReference type="PROSITE" id="PS51352"/>
    </source>
</evidence>
<evidence type="ECO:0000313" key="5">
    <source>
        <dbReference type="EMBL" id="OEF98195.1"/>
    </source>
</evidence>
<keyword evidence="2" id="KW-0049">Antioxidant</keyword>
<dbReference type="InterPro" id="IPR050455">
    <property type="entry name" value="Tpx_Peroxidase_subfamily"/>
</dbReference>
<dbReference type="Gene3D" id="3.40.30.10">
    <property type="entry name" value="Glutaredoxin"/>
    <property type="match status" value="1"/>
</dbReference>
<dbReference type="InterPro" id="IPR036249">
    <property type="entry name" value="Thioredoxin-like_sf"/>
</dbReference>
<feature type="domain" description="Thioredoxin" evidence="4">
    <location>
        <begin position="1"/>
        <end position="104"/>
    </location>
</feature>
<dbReference type="Pfam" id="PF00578">
    <property type="entry name" value="AhpC-TSA"/>
    <property type="match status" value="1"/>
</dbReference>
<protein>
    <submittedName>
        <fullName evidence="5">Alkyl hydroperoxide reductase</fullName>
    </submittedName>
</protein>
<accession>A0A1E5G515</accession>
<dbReference type="PANTHER" id="PTHR43110:SF1">
    <property type="entry name" value="THIOL PEROXIDASE"/>
    <property type="match status" value="1"/>
</dbReference>
<dbReference type="STRING" id="766136.BHF68_00455"/>
<dbReference type="InterPro" id="IPR013766">
    <property type="entry name" value="Thioredoxin_domain"/>
</dbReference>
<dbReference type="PROSITE" id="PS51352">
    <property type="entry name" value="THIOREDOXIN_2"/>
    <property type="match status" value="1"/>
</dbReference>
<dbReference type="InterPro" id="IPR000866">
    <property type="entry name" value="AhpC/TSA"/>
</dbReference>
<dbReference type="PANTHER" id="PTHR43110">
    <property type="entry name" value="THIOL PEROXIDASE"/>
    <property type="match status" value="1"/>
</dbReference>
<sequence length="104" mass="11734">MPSYEKEIQRFEGLNTQVVGVSVDSVPSHDAWQKSLGGISFPLCSDFYPHGEVTDKYGILRAEGISERALFVVDKEGIIRFIDVHPIEKQPNNEEIFAVLEKLQ</sequence>
<keyword evidence="1" id="KW-0560">Oxidoreductase</keyword>
<keyword evidence="6" id="KW-1185">Reference proteome</keyword>
<gene>
    <name evidence="5" type="ORF">BHF68_00455</name>
</gene>
<evidence type="ECO:0000256" key="2">
    <source>
        <dbReference type="ARBA" id="ARBA00022862"/>
    </source>
</evidence>
<comment type="caution">
    <text evidence="5">The sequence shown here is derived from an EMBL/GenBank/DDBJ whole genome shotgun (WGS) entry which is preliminary data.</text>
</comment>
<dbReference type="AlphaFoldDB" id="A0A1E5G515"/>
<dbReference type="Proteomes" id="UP000094296">
    <property type="component" value="Unassembled WGS sequence"/>
</dbReference>
<dbReference type="EMBL" id="MIJE01000001">
    <property type="protein sequence ID" value="OEF98195.1"/>
    <property type="molecule type" value="Genomic_DNA"/>
</dbReference>
<keyword evidence="3" id="KW-0676">Redox-active center</keyword>
<keyword evidence="1" id="KW-0575">Peroxidase</keyword>